<evidence type="ECO:0000256" key="1">
    <source>
        <dbReference type="SAM" id="Coils"/>
    </source>
</evidence>
<feature type="region of interest" description="Disordered" evidence="2">
    <location>
        <begin position="765"/>
        <end position="827"/>
    </location>
</feature>
<feature type="compositionally biased region" description="Low complexity" evidence="2">
    <location>
        <begin position="441"/>
        <end position="452"/>
    </location>
</feature>
<dbReference type="OrthoDB" id="524326at2759"/>
<dbReference type="GO" id="GO:0006897">
    <property type="term" value="P:endocytosis"/>
    <property type="evidence" value="ECO:0000318"/>
    <property type="project" value="GO_Central"/>
</dbReference>
<dbReference type="GeneID" id="7051139"/>
<dbReference type="Proteomes" id="UP000001744">
    <property type="component" value="Unassembled WGS sequence"/>
</dbReference>
<dbReference type="EMBL" id="KE651166">
    <property type="protein sequence ID" value="EEB07426.2"/>
    <property type="molecule type" value="Genomic_DNA"/>
</dbReference>
<feature type="compositionally biased region" description="Low complexity" evidence="2">
    <location>
        <begin position="422"/>
        <end position="431"/>
    </location>
</feature>
<gene>
    <name evidence="6" type="primary">ede1</name>
    <name evidence="5" type="ORF">SJAG_02511</name>
</gene>
<dbReference type="STRING" id="402676.B6K2P5"/>
<feature type="domain" description="EF-hand" evidence="4">
    <location>
        <begin position="309"/>
        <end position="344"/>
    </location>
</feature>
<dbReference type="AlphaFoldDB" id="B6K2P5"/>
<feature type="compositionally biased region" description="Polar residues" evidence="2">
    <location>
        <begin position="473"/>
        <end position="495"/>
    </location>
</feature>
<dbReference type="GO" id="GO:0035838">
    <property type="term" value="C:growing cell tip"/>
    <property type="evidence" value="ECO:0007669"/>
    <property type="project" value="EnsemblFungi"/>
</dbReference>
<keyword evidence="7" id="KW-1185">Reference proteome</keyword>
<dbReference type="InterPro" id="IPR002048">
    <property type="entry name" value="EF_hand_dom"/>
</dbReference>
<feature type="compositionally biased region" description="Acidic residues" evidence="2">
    <location>
        <begin position="957"/>
        <end position="969"/>
    </location>
</feature>
<feature type="compositionally biased region" description="Polar residues" evidence="2">
    <location>
        <begin position="889"/>
        <end position="900"/>
    </location>
</feature>
<reference evidence="5 7" key="1">
    <citation type="journal article" date="2011" name="Science">
        <title>Comparative functional genomics of the fission yeasts.</title>
        <authorList>
            <person name="Rhind N."/>
            <person name="Chen Z."/>
            <person name="Yassour M."/>
            <person name="Thompson D.A."/>
            <person name="Haas B.J."/>
            <person name="Habib N."/>
            <person name="Wapinski I."/>
            <person name="Roy S."/>
            <person name="Lin M.F."/>
            <person name="Heiman D.I."/>
            <person name="Young S.K."/>
            <person name="Furuya K."/>
            <person name="Guo Y."/>
            <person name="Pidoux A."/>
            <person name="Chen H.M."/>
            <person name="Robbertse B."/>
            <person name="Goldberg J.M."/>
            <person name="Aoki K."/>
            <person name="Bayne E.H."/>
            <person name="Berlin A.M."/>
            <person name="Desjardins C.A."/>
            <person name="Dobbs E."/>
            <person name="Dukaj L."/>
            <person name="Fan L."/>
            <person name="FitzGerald M.G."/>
            <person name="French C."/>
            <person name="Gujja S."/>
            <person name="Hansen K."/>
            <person name="Keifenheim D."/>
            <person name="Levin J.Z."/>
            <person name="Mosher R.A."/>
            <person name="Mueller C.A."/>
            <person name="Pfiffner J."/>
            <person name="Priest M."/>
            <person name="Russ C."/>
            <person name="Smialowska A."/>
            <person name="Swoboda P."/>
            <person name="Sykes S.M."/>
            <person name="Vaughn M."/>
            <person name="Vengrova S."/>
            <person name="Yoder R."/>
            <person name="Zeng Q."/>
            <person name="Allshire R."/>
            <person name="Baulcombe D."/>
            <person name="Birren B.W."/>
            <person name="Brown W."/>
            <person name="Ekwall K."/>
            <person name="Kellis M."/>
            <person name="Leatherwood J."/>
            <person name="Levin H."/>
            <person name="Margalit H."/>
            <person name="Martienssen R."/>
            <person name="Nieduszynski C.A."/>
            <person name="Spatafora J.W."/>
            <person name="Friedman N."/>
            <person name="Dalgaard J.Z."/>
            <person name="Baumann P."/>
            <person name="Niki H."/>
            <person name="Regev A."/>
            <person name="Nusbaum C."/>
        </authorList>
    </citation>
    <scope>NUCLEOTIDE SEQUENCE [LARGE SCALE GENOMIC DNA]</scope>
    <source>
        <strain evidence="7">yFS275 / FY16936</strain>
    </source>
</reference>
<feature type="region of interest" description="Disordered" evidence="2">
    <location>
        <begin position="889"/>
        <end position="923"/>
    </location>
</feature>
<feature type="domain" description="EH" evidence="3">
    <location>
        <begin position="11"/>
        <end position="111"/>
    </location>
</feature>
<name>B6K2P5_SCHJY</name>
<dbReference type="SUPFAM" id="SSF47473">
    <property type="entry name" value="EF-hand"/>
    <property type="match status" value="3"/>
</dbReference>
<dbReference type="PROSITE" id="PS50031">
    <property type="entry name" value="EH"/>
    <property type="match status" value="3"/>
</dbReference>
<dbReference type="PANTHER" id="PTHR11216:SF170">
    <property type="entry name" value="DYNAMIN ASSOCIATED PROTEIN 160, ISOFORM D"/>
    <property type="match status" value="1"/>
</dbReference>
<evidence type="ECO:0000259" key="4">
    <source>
        <dbReference type="PROSITE" id="PS50222"/>
    </source>
</evidence>
<protein>
    <submittedName>
        <fullName evidence="5">EPS15 repeat family actin cortical patch component</fullName>
    </submittedName>
</protein>
<feature type="compositionally biased region" description="Low complexity" evidence="2">
    <location>
        <begin position="774"/>
        <end position="796"/>
    </location>
</feature>
<feature type="region of interest" description="Disordered" evidence="2">
    <location>
        <begin position="1063"/>
        <end position="1083"/>
    </location>
</feature>
<dbReference type="SMART" id="SM00027">
    <property type="entry name" value="EH"/>
    <property type="match status" value="3"/>
</dbReference>
<evidence type="ECO:0000313" key="6">
    <source>
        <dbReference type="JaponicusDB" id="SJAG_02511"/>
    </source>
</evidence>
<dbReference type="HOGENOM" id="CLU_285772_0_0_1"/>
<dbReference type="RefSeq" id="XP_002173719.2">
    <property type="nucleotide sequence ID" value="XM_002173683.2"/>
</dbReference>
<dbReference type="InterPro" id="IPR000261">
    <property type="entry name" value="EH_dom"/>
</dbReference>
<dbReference type="GO" id="GO:0005886">
    <property type="term" value="C:plasma membrane"/>
    <property type="evidence" value="ECO:0000318"/>
    <property type="project" value="GO_Central"/>
</dbReference>
<dbReference type="VEuPathDB" id="FungiDB:SJAG_02511"/>
<dbReference type="GO" id="GO:0005737">
    <property type="term" value="C:cytoplasm"/>
    <property type="evidence" value="ECO:0000318"/>
    <property type="project" value="GO_Central"/>
</dbReference>
<feature type="domain" description="EH" evidence="3">
    <location>
        <begin position="276"/>
        <end position="365"/>
    </location>
</feature>
<sequence length="1083" mass="116155">MSSPLSFTTDEQRVYGQLFSLADKQDLGVVTGEEAVPFFEKSGLPPHVLGRVWQLADQENRGFLVKDGFMLAMRLIALAQDNKSLDYEQYKTFSRFPYFKDITTVPEVSTSRKASFLSAPAPSSVTASPISPNVTSSPAVVSPSPEGNVALPPISFADKARYQTMFSTVCPLNGVMTGDKASAFFSRAPLGNEVLAQVWGAVDTQKRGALDVREFSVGLHLINLLLTGALKSVPSNIPVSFLNAAAPNTPASNQNAPAAPQLQSMPTGGYNITSQDIASFTQLFNNIDKKKRGYITGEEAYSFFLASKLPEEVLAQVWDLSDTRNSGQLSCGEFCIAMYLIKLKLNNKELPSQLPQNLLASVASLMPQAQSFPQAQATGGAMPVHRSMTMPAASLNVPQMTAPARTSSATEDLLSLDFPTTAPAEQPAAQPSRPPRENKTGPAGVGAPAAAPSPSPATNDAIPPFTNRRASMLASSTTTPRFVPQSSFGQSLAQNTGAPVTAAPTTAGADLFNKDSVKAQAEVATMKSNTQQYVEQRSALEKEAADVTMQKQSAQAQLDEARKQYDIELAKTHELESGVKRDRSAIAQIMKDKDLLEATLAALRKQNEDKDVAVEEAKADLDAVTSMRDEIKKETEALQADIAAKDTSVQDMKNALDSVTQELVAVETERNALLEKQQAVEREIVSLREKLNETKLALEQQTVQLDQERKAFKETAEEANAVVEELKKASAVPVPVPASVPAPVSNPVPAIPVPQAASPQIANVAPAGSATNETPAPTTPIASSSSVAPSSSAAMAETSSISSRTSNAARPSKSRNPFHHLKGQSASSPLSDFWQNEFFKDAASNSPVLAIPKSQPADVHPENDSQNLYSAEKLNVSQNIEIPTPSIATRLTSSPTSVSANPEPATPPKTRAAVPPVPPARRTSLSPAVLASVVIPEQPKTTVQHEDEEFPAIQEFEVGEDSSSSEDDSESFKDIPSDVDDATFDRTKERQGPSNQPAAVAGERAASPLHKPFDFEAADKEDSDVDENLSEILKGQQAQASRKANEDLDFDKEFENLEIAKEVNDNDDEAFEQDADTTTKFHF</sequence>
<feature type="coiled-coil region" evidence="1">
    <location>
        <begin position="537"/>
        <end position="729"/>
    </location>
</feature>
<dbReference type="JaponicusDB" id="SJAG_02511">
    <property type="gene designation" value="ede1"/>
</dbReference>
<dbReference type="Gene3D" id="1.10.238.10">
    <property type="entry name" value="EF-hand"/>
    <property type="match status" value="3"/>
</dbReference>
<evidence type="ECO:0000256" key="2">
    <source>
        <dbReference type="SAM" id="MobiDB-lite"/>
    </source>
</evidence>
<dbReference type="eggNOG" id="KOG0998">
    <property type="taxonomic scope" value="Eukaryota"/>
</dbReference>
<dbReference type="PANTHER" id="PTHR11216">
    <property type="entry name" value="EH DOMAIN"/>
    <property type="match status" value="1"/>
</dbReference>
<keyword evidence="1" id="KW-0175">Coiled coil</keyword>
<dbReference type="CDD" id="cd00052">
    <property type="entry name" value="EH"/>
    <property type="match status" value="3"/>
</dbReference>
<evidence type="ECO:0000259" key="3">
    <source>
        <dbReference type="PROSITE" id="PS50031"/>
    </source>
</evidence>
<evidence type="ECO:0000313" key="5">
    <source>
        <dbReference type="EMBL" id="EEB07426.2"/>
    </source>
</evidence>
<dbReference type="GO" id="GO:0032153">
    <property type="term" value="C:cell division site"/>
    <property type="evidence" value="ECO:0007669"/>
    <property type="project" value="EnsemblFungi"/>
</dbReference>
<dbReference type="PROSITE" id="PS50222">
    <property type="entry name" value="EF_HAND_2"/>
    <property type="match status" value="1"/>
</dbReference>
<feature type="region of interest" description="Disordered" evidence="2">
    <location>
        <begin position="422"/>
        <end position="501"/>
    </location>
</feature>
<dbReference type="GO" id="GO:0016197">
    <property type="term" value="P:endosomal transport"/>
    <property type="evidence" value="ECO:0000318"/>
    <property type="project" value="GO_Central"/>
</dbReference>
<accession>B6K2P5</accession>
<feature type="region of interest" description="Disordered" evidence="2">
    <location>
        <begin position="938"/>
        <end position="1027"/>
    </location>
</feature>
<dbReference type="Pfam" id="PF12763">
    <property type="entry name" value="EH"/>
    <property type="match status" value="3"/>
</dbReference>
<dbReference type="GO" id="GO:0030674">
    <property type="term" value="F:protein-macromolecule adaptor activity"/>
    <property type="evidence" value="ECO:0000318"/>
    <property type="project" value="GO_Central"/>
</dbReference>
<feature type="domain" description="EH" evidence="3">
    <location>
        <begin position="158"/>
        <end position="248"/>
    </location>
</feature>
<dbReference type="GO" id="GO:0005509">
    <property type="term" value="F:calcium ion binding"/>
    <property type="evidence" value="ECO:0007669"/>
    <property type="project" value="InterPro"/>
</dbReference>
<dbReference type="InterPro" id="IPR011992">
    <property type="entry name" value="EF-hand-dom_pair"/>
</dbReference>
<organism evidence="5 7">
    <name type="scientific">Schizosaccharomyces japonicus (strain yFS275 / FY16936)</name>
    <name type="common">Fission yeast</name>
    <dbReference type="NCBI Taxonomy" id="402676"/>
    <lineage>
        <taxon>Eukaryota</taxon>
        <taxon>Fungi</taxon>
        <taxon>Dikarya</taxon>
        <taxon>Ascomycota</taxon>
        <taxon>Taphrinomycotina</taxon>
        <taxon>Schizosaccharomycetes</taxon>
        <taxon>Schizosaccharomycetales</taxon>
        <taxon>Schizosaccharomycetaceae</taxon>
        <taxon>Schizosaccharomyces</taxon>
    </lineage>
</organism>
<feature type="compositionally biased region" description="Polar residues" evidence="2">
    <location>
        <begin position="797"/>
        <end position="809"/>
    </location>
</feature>
<evidence type="ECO:0000313" key="7">
    <source>
        <dbReference type="Proteomes" id="UP000001744"/>
    </source>
</evidence>
<dbReference type="OMA" id="DYQKFSQ"/>
<feature type="compositionally biased region" description="Basic and acidic residues" evidence="2">
    <location>
        <begin position="1011"/>
        <end position="1020"/>
    </location>
</feature>
<proteinExistence type="predicted"/>
<feature type="compositionally biased region" description="Basic residues" evidence="2">
    <location>
        <begin position="812"/>
        <end position="822"/>
    </location>
</feature>
<feature type="compositionally biased region" description="Acidic residues" evidence="2">
    <location>
        <begin position="1065"/>
        <end position="1075"/>
    </location>
</feature>